<feature type="region of interest" description="Disordered" evidence="1">
    <location>
        <begin position="441"/>
        <end position="474"/>
    </location>
</feature>
<feature type="region of interest" description="Disordered" evidence="1">
    <location>
        <begin position="152"/>
        <end position="251"/>
    </location>
</feature>
<dbReference type="InterPro" id="IPR043537">
    <property type="entry name" value="Tiam1/Tiam2/Sif"/>
</dbReference>
<evidence type="ECO:0000313" key="4">
    <source>
        <dbReference type="Proteomes" id="UP001367676"/>
    </source>
</evidence>
<evidence type="ECO:0000256" key="1">
    <source>
        <dbReference type="SAM" id="MobiDB-lite"/>
    </source>
</evidence>
<feature type="compositionally biased region" description="Basic and acidic residues" evidence="1">
    <location>
        <begin position="661"/>
        <end position="678"/>
    </location>
</feature>
<feature type="region of interest" description="Disordered" evidence="1">
    <location>
        <begin position="493"/>
        <end position="533"/>
    </location>
</feature>
<protein>
    <recommendedName>
        <fullName evidence="2">WH1 domain-containing protein</fullName>
    </recommendedName>
</protein>
<dbReference type="Proteomes" id="UP001367676">
    <property type="component" value="Unassembled WGS sequence"/>
</dbReference>
<dbReference type="FunFam" id="2.30.29.30:FF:000373">
    <property type="entry name" value="Protein still life, isoform SIF type"/>
    <property type="match status" value="1"/>
</dbReference>
<dbReference type="EMBL" id="JBBCAQ010000003">
    <property type="protein sequence ID" value="KAK7604342.1"/>
    <property type="molecule type" value="Genomic_DNA"/>
</dbReference>
<dbReference type="GO" id="GO:0007264">
    <property type="term" value="P:small GTPase-mediated signal transduction"/>
    <property type="evidence" value="ECO:0007669"/>
    <property type="project" value="InterPro"/>
</dbReference>
<dbReference type="AlphaFoldDB" id="A0AAN9TT18"/>
<feature type="domain" description="WH1" evidence="2">
    <location>
        <begin position="27"/>
        <end position="145"/>
    </location>
</feature>
<dbReference type="PROSITE" id="PS50229">
    <property type="entry name" value="WH1"/>
    <property type="match status" value="1"/>
</dbReference>
<dbReference type="SMART" id="SM00461">
    <property type="entry name" value="WH1"/>
    <property type="match status" value="1"/>
</dbReference>
<dbReference type="PANTHER" id="PTHR46001">
    <property type="entry name" value="TIAM (MAMMALIAN TUMOR INVASION AND METASTASIS FACTOR) HOMOLOG"/>
    <property type="match status" value="1"/>
</dbReference>
<feature type="region of interest" description="Disordered" evidence="1">
    <location>
        <begin position="661"/>
        <end position="681"/>
    </location>
</feature>
<evidence type="ECO:0000259" key="2">
    <source>
        <dbReference type="PROSITE" id="PS50229"/>
    </source>
</evidence>
<evidence type="ECO:0000313" key="3">
    <source>
        <dbReference type="EMBL" id="KAK7604342.1"/>
    </source>
</evidence>
<organism evidence="3 4">
    <name type="scientific">Parthenolecanium corni</name>
    <dbReference type="NCBI Taxonomy" id="536013"/>
    <lineage>
        <taxon>Eukaryota</taxon>
        <taxon>Metazoa</taxon>
        <taxon>Ecdysozoa</taxon>
        <taxon>Arthropoda</taxon>
        <taxon>Hexapoda</taxon>
        <taxon>Insecta</taxon>
        <taxon>Pterygota</taxon>
        <taxon>Neoptera</taxon>
        <taxon>Paraneoptera</taxon>
        <taxon>Hemiptera</taxon>
        <taxon>Sternorrhyncha</taxon>
        <taxon>Coccoidea</taxon>
        <taxon>Coccidae</taxon>
        <taxon>Parthenolecanium</taxon>
    </lineage>
</organism>
<dbReference type="InterPro" id="IPR000697">
    <property type="entry name" value="WH1/EVH1_dom"/>
</dbReference>
<dbReference type="Gene3D" id="2.30.29.30">
    <property type="entry name" value="Pleckstrin-homology domain (PH domain)/Phosphotyrosine-binding domain (PTB)"/>
    <property type="match status" value="1"/>
</dbReference>
<gene>
    <name evidence="3" type="ORF">V9T40_005528</name>
</gene>
<proteinExistence type="predicted"/>
<name>A0AAN9TT18_9HEMI</name>
<comment type="caution">
    <text evidence="3">The sequence shown here is derived from an EMBL/GenBank/DDBJ whole genome shotgun (WGS) entry which is preliminary data.</text>
</comment>
<dbReference type="GO" id="GO:0005085">
    <property type="term" value="F:guanyl-nucleotide exchange factor activity"/>
    <property type="evidence" value="ECO:0007669"/>
    <property type="project" value="InterPro"/>
</dbReference>
<dbReference type="SUPFAM" id="SSF50729">
    <property type="entry name" value="PH domain-like"/>
    <property type="match status" value="1"/>
</dbReference>
<dbReference type="PANTHER" id="PTHR46001:SF3">
    <property type="entry name" value="PROTEIN STILL LIFE, ISOFORM SIF TYPE 1"/>
    <property type="match status" value="1"/>
</dbReference>
<reference evidence="3 4" key="1">
    <citation type="submission" date="2024-03" db="EMBL/GenBank/DDBJ databases">
        <title>Adaptation during the transition from Ophiocordyceps entomopathogen to insect associate is accompanied by gene loss and intensified selection.</title>
        <authorList>
            <person name="Ward C.M."/>
            <person name="Onetto C.A."/>
            <person name="Borneman A.R."/>
        </authorList>
    </citation>
    <scope>NUCLEOTIDE SEQUENCE [LARGE SCALE GENOMIC DNA]</scope>
    <source>
        <strain evidence="3">AWRI1</strain>
        <tissue evidence="3">Single Adult Female</tissue>
    </source>
</reference>
<accession>A0AAN9TT18</accession>
<sequence>MGNKLSTCSCGPLIRKAYRYEDSPWQNCKRRDGHLLRLWAEVFHVSASGTGSVKWQQVSEDLVPVNITCIQDTPECVFHITAYNSQVDKILDVRLVQPGTRIGQASECFVYWKDALTNDTWGLNFTSPIDAKQFRECCSPSFKFSRKASSSYSLKLDPPNKQSKIKTRRKPLSTPASPNRSREPQCTCMTADQYARLKAQDPRFRGSSTLPRTQQKSMENGNGDLSGSNTLPNRDKVTTGTSSTSLYDTVGTDKLTKQPSIKLMKDRETATPGGKISSHIGINAQTPHAATTSTSTSTISGIASQTEDPEGPCRSEGVQAGIHKTSTGTCTPRLSSVSSKVNDYIDESSNILGNHISASNVGHASRNLRTNNLNKYSRDDMRARPGSGMNVDSNTLKRMLKPMPSLESPVTSPEMSRRRYHYYPLNPGLGNNGGYYHHAAESARDGALSEPETHSRHRPSRISTSRSTHDISRGRDYATNRLYLDLDHDGRPIADFDDGTPPSDNELFDNQCYATTPSSSNGNSDLDQPPHSVGGDVVLNYKGRMNNENPTVSTPSSPTSRLLLEYEMHLRNTLARGMDAESYSLHTFEALLSQSMENLEFAEKLPQLTSRSPHPSRRRPVSTSSNKTCTLPHRLSLDRANSIREREGYYSDRNEIARERDRDRGYLSDREQRDRGYLSDHNMPAGRCNSCLGGSSRSEWFRHSDGWRSGTSTLSSMSSGGYGLGSSFQNDLPLNAKRSAWESLPSLRHENSVSESGFKMGRSDSLERRVLRDRHDPFRYDRDGILSHQTSVESTDSKLCYLTSSECFFESNPEIMAELIHQEGLRLNDRIETPVQG</sequence>
<feature type="compositionally biased region" description="Polar residues" evidence="1">
    <location>
        <begin position="206"/>
        <end position="247"/>
    </location>
</feature>
<feature type="compositionally biased region" description="Polar residues" evidence="1">
    <location>
        <begin position="512"/>
        <end position="526"/>
    </location>
</feature>
<keyword evidence="4" id="KW-1185">Reference proteome</keyword>
<feature type="region of interest" description="Disordered" evidence="1">
    <location>
        <begin position="605"/>
        <end position="629"/>
    </location>
</feature>
<dbReference type="InterPro" id="IPR011993">
    <property type="entry name" value="PH-like_dom_sf"/>
</dbReference>